<gene>
    <name evidence="1" type="ordered locus">Apar_0577</name>
</gene>
<reference evidence="1 2" key="1">
    <citation type="journal article" date="2009" name="Stand. Genomic Sci.">
        <title>Complete genome sequence of Atopobium parvulum type strain (IPP 1246).</title>
        <authorList>
            <person name="Copeland A."/>
            <person name="Sikorski J."/>
            <person name="Lapidus A."/>
            <person name="Nolan M."/>
            <person name="Del Rio T.G."/>
            <person name="Lucas S."/>
            <person name="Chen F."/>
            <person name="Tice H."/>
            <person name="Pitluck S."/>
            <person name="Cheng J.F."/>
            <person name="Pukall R."/>
            <person name="Chertkov O."/>
            <person name="Brettin T."/>
            <person name="Han C."/>
            <person name="Detter J.C."/>
            <person name="Kuske C."/>
            <person name="Bruce D."/>
            <person name="Goodwin L."/>
            <person name="Ivanova N."/>
            <person name="Mavromatis K."/>
            <person name="Mikhailova N."/>
            <person name="Chen A."/>
            <person name="Palaniappan K."/>
            <person name="Chain P."/>
            <person name="Rohde M."/>
            <person name="Goker M."/>
            <person name="Bristow J."/>
            <person name="Eisen J.A."/>
            <person name="Markowitz V."/>
            <person name="Hugenholtz P."/>
            <person name="Kyrpides N.C."/>
            <person name="Klenk H.P."/>
            <person name="Detter J.C."/>
        </authorList>
    </citation>
    <scope>NUCLEOTIDE SEQUENCE [LARGE SCALE GENOMIC DNA]</scope>
    <source>
        <strain evidence="2">ATCC 33793 / DSM 20469 / CCUG 32760 / JCM 10300 / KCTC 3663 / VPI 0546 / 1246</strain>
    </source>
</reference>
<keyword evidence="2" id="KW-1185">Reference proteome</keyword>
<dbReference type="RefSeq" id="WP_012808664.1">
    <property type="nucleotide sequence ID" value="NC_013203.1"/>
</dbReference>
<dbReference type="HOGENOM" id="CLU_037838_0_0_11"/>
<evidence type="ECO:0000313" key="1">
    <source>
        <dbReference type="EMBL" id="ACV51007.1"/>
    </source>
</evidence>
<dbReference type="eggNOG" id="ENOG502Z839">
    <property type="taxonomic scope" value="Bacteria"/>
</dbReference>
<dbReference type="GeneID" id="84806103"/>
<dbReference type="KEGG" id="apv:Apar_0577"/>
<name>C8WA69_LANP1</name>
<dbReference type="AlphaFoldDB" id="C8WA69"/>
<dbReference type="EMBL" id="CP001721">
    <property type="protein sequence ID" value="ACV51007.1"/>
    <property type="molecule type" value="Genomic_DNA"/>
</dbReference>
<evidence type="ECO:0008006" key="3">
    <source>
        <dbReference type="Google" id="ProtNLM"/>
    </source>
</evidence>
<accession>C8WA69</accession>
<protein>
    <recommendedName>
        <fullName evidence="3">Phage portal protein</fullName>
    </recommendedName>
</protein>
<dbReference type="Proteomes" id="UP000000960">
    <property type="component" value="Chromosome"/>
</dbReference>
<organism evidence="1 2">
    <name type="scientific">Lancefieldella parvula (strain ATCC 33793 / DSM 20469 / CCUG 32760 / JCM 10300 / KCTC 3663 / VPI 0546 / 1246)</name>
    <name type="common">Atopobium parvulum</name>
    <dbReference type="NCBI Taxonomy" id="521095"/>
    <lineage>
        <taxon>Bacteria</taxon>
        <taxon>Bacillati</taxon>
        <taxon>Actinomycetota</taxon>
        <taxon>Coriobacteriia</taxon>
        <taxon>Coriobacteriales</taxon>
        <taxon>Atopobiaceae</taxon>
        <taxon>Lancefieldella</taxon>
    </lineage>
</organism>
<evidence type="ECO:0000313" key="2">
    <source>
        <dbReference type="Proteomes" id="UP000000960"/>
    </source>
</evidence>
<dbReference type="OrthoDB" id="1780383at2"/>
<sequence>MTIGIIPVSTATAVGLRKEDRQIILDLCTVYSNTLARNRLRDGYYKMHTKLKQLGISVPDSLRNLKQAISWPAKAVDTLANRSQFDGFTCTDEEVSKELQTIVRQNSLKRCYRKAVKEQLKSSCAFLTVTAGDVDAGEPAVIISAYSAVSAAALWDERLHRIQAGIVVVDRDNRPNHRNAPTWINVFTDTDIIRIRRPLDSTRWVAEYIPHGMGRCLMEPLVYEATLDRPFGKSRITQAVMDLTDDAMRSSVRAEVAAEFMTAPQKYLVGADPDALNKLSKWDAYIGSIFAVSKDADGDTPTFGQLQQGSMQPHIDYMRSLAARFSAETNVPISELGIISDNPSSAEAIYVAKEPLVIDAQNLNADNGDALCNVALMSLAVKRNVSFAEVLTIESAVTAKWHNPAMPSIVSQADSMLKIVQAAPWIANSDILLEELGFTDDQIQRLESDRDRATAQELLKARFAAKATKTPVDNQDLLDGVIDEGKQG</sequence>
<proteinExistence type="predicted"/>
<dbReference type="STRING" id="521095.Apar_0577"/>